<dbReference type="AlphaFoldDB" id="A0A1M7YT16"/>
<proteinExistence type="predicted"/>
<reference evidence="2" key="1">
    <citation type="submission" date="2016-12" db="EMBL/GenBank/DDBJ databases">
        <authorList>
            <person name="Rodrigo-Torres L."/>
            <person name="Arahal R.D."/>
            <person name="Lucena T."/>
        </authorList>
    </citation>
    <scope>NUCLEOTIDE SEQUENCE [LARGE SCALE GENOMIC DNA]</scope>
</reference>
<dbReference type="EMBL" id="FRFG01000017">
    <property type="protein sequence ID" value="SHO55725.1"/>
    <property type="molecule type" value="Genomic_DNA"/>
</dbReference>
<accession>A0A1M7YT16</accession>
<dbReference type="Proteomes" id="UP000184600">
    <property type="component" value="Unassembled WGS sequence"/>
</dbReference>
<dbReference type="RefSeq" id="WP_073581004.1">
    <property type="nucleotide sequence ID" value="NZ_AP024897.1"/>
</dbReference>
<evidence type="ECO:0000313" key="1">
    <source>
        <dbReference type="EMBL" id="SHO55725.1"/>
    </source>
</evidence>
<organism evidence="1 2">
    <name type="scientific">Vibrio quintilis</name>
    <dbReference type="NCBI Taxonomy" id="1117707"/>
    <lineage>
        <taxon>Bacteria</taxon>
        <taxon>Pseudomonadati</taxon>
        <taxon>Pseudomonadota</taxon>
        <taxon>Gammaproteobacteria</taxon>
        <taxon>Vibrionales</taxon>
        <taxon>Vibrionaceae</taxon>
        <taxon>Vibrio</taxon>
    </lineage>
</organism>
<dbReference type="OrthoDB" id="9794942at2"/>
<sequence length="134" mass="15840">MYRPRKINGLEEWLDPDGIKIYTISVDPQPVVFQPFIQRLTVVKQSLDQDWEHTAAFVIFHRGAGKNYLVLAWWGNDNELFTSVSAEQHGEWTIDPMHDSFCLYDMEVMWRERNLYIDTIDCAEPSLDAYRRAR</sequence>
<gene>
    <name evidence="1" type="ORF">VQ7734_01471</name>
</gene>
<name>A0A1M7YT16_9VIBR</name>
<keyword evidence="2" id="KW-1185">Reference proteome</keyword>
<protein>
    <submittedName>
        <fullName evidence="1">Uncharacterized protein</fullName>
    </submittedName>
</protein>
<evidence type="ECO:0000313" key="2">
    <source>
        <dbReference type="Proteomes" id="UP000184600"/>
    </source>
</evidence>